<reference evidence="1" key="1">
    <citation type="submission" date="2018-06" db="EMBL/GenBank/DDBJ databases">
        <authorList>
            <person name="Zhirakovskaya E."/>
        </authorList>
    </citation>
    <scope>NUCLEOTIDE SEQUENCE</scope>
</reference>
<evidence type="ECO:0000313" key="1">
    <source>
        <dbReference type="EMBL" id="VAX07801.1"/>
    </source>
</evidence>
<protein>
    <submittedName>
        <fullName evidence="1">Uncharacterized protein</fullName>
    </submittedName>
</protein>
<accession>A0A3B1B142</accession>
<name>A0A3B1B142_9ZZZZ</name>
<sequence length="46" mass="5149">MNSTYFFPPEGSMMPFAEGTGAFGWNMSNDVVNVDNHLRNMPNPII</sequence>
<dbReference type="AlphaFoldDB" id="A0A3B1B142"/>
<gene>
    <name evidence="1" type="ORF">MNBD_GAMMA26-94</name>
</gene>
<organism evidence="1">
    <name type="scientific">hydrothermal vent metagenome</name>
    <dbReference type="NCBI Taxonomy" id="652676"/>
    <lineage>
        <taxon>unclassified sequences</taxon>
        <taxon>metagenomes</taxon>
        <taxon>ecological metagenomes</taxon>
    </lineage>
</organism>
<dbReference type="EMBL" id="UOFX01000030">
    <property type="protein sequence ID" value="VAX07801.1"/>
    <property type="molecule type" value="Genomic_DNA"/>
</dbReference>
<proteinExistence type="predicted"/>